<evidence type="ECO:0000313" key="4">
    <source>
        <dbReference type="EMBL" id="PAU68905.1"/>
    </source>
</evidence>
<dbReference type="PROSITE" id="PS50006">
    <property type="entry name" value="FHA_DOMAIN"/>
    <property type="match status" value="1"/>
</dbReference>
<keyword evidence="1" id="KW-0597">Phosphoprotein</keyword>
<comment type="caution">
    <text evidence="4">The sequence shown here is derived from an EMBL/GenBank/DDBJ whole genome shotgun (WGS) entry which is preliminary data.</text>
</comment>
<sequence>MSVVIGASSIQRQEKTYAVASCGKQIAANWIDFAVLVVAASTTHLLSHDAILTVIVSVELVLTMMIWEGARGETVGKLITGTRTVREECVMTRTGGVLPAGMLLIAKKYGMLLLCACAVGVGLIAEMCSSAFSSKAAVRRDWADGIASLVQVDIDRPLLLNISTVGSPLDSSFDVLFTSRTQTDAVPEPRMVPEQPSRSPSGEWHSERIEPPAAPAPNIETLPSAPAVPVPQPLAVPAPGTSVSVAEVSTPVPAPAPAPVPAPVASTPAMPARTPRRQERMRHAVPRPEVDLPARPSAAQHQQRPLSGGIHVDLPQRPVVDTVQERAFIMYLEDGTRIGLPTHGAIVVGRKPTAVEDGDGTVTVKDTTGTMSRSHARIEINDGTIWITDLGSLNGTSITIDGEERRLQRDHREHVEPGARLSFGDMTGSIMETARRRSA</sequence>
<dbReference type="InterPro" id="IPR000253">
    <property type="entry name" value="FHA_dom"/>
</dbReference>
<feature type="region of interest" description="Disordered" evidence="2">
    <location>
        <begin position="184"/>
        <end position="226"/>
    </location>
</feature>
<dbReference type="Pfam" id="PF00498">
    <property type="entry name" value="FHA"/>
    <property type="match status" value="1"/>
</dbReference>
<dbReference type="OrthoDB" id="3254248at2"/>
<gene>
    <name evidence="4" type="ORF">B1526_0098</name>
</gene>
<dbReference type="InterPro" id="IPR008984">
    <property type="entry name" value="SMAD_FHA_dom_sf"/>
</dbReference>
<feature type="compositionally biased region" description="Low complexity" evidence="2">
    <location>
        <begin position="263"/>
        <end position="272"/>
    </location>
</feature>
<proteinExistence type="predicted"/>
<dbReference type="SUPFAM" id="SSF49879">
    <property type="entry name" value="SMAD/FHA domain"/>
    <property type="match status" value="1"/>
</dbReference>
<evidence type="ECO:0000313" key="5">
    <source>
        <dbReference type="Proteomes" id="UP000218399"/>
    </source>
</evidence>
<accession>A0A2A2EIZ9</accession>
<name>A0A2A2EIZ9_9BIFI</name>
<keyword evidence="5" id="KW-1185">Reference proteome</keyword>
<dbReference type="Gene3D" id="2.60.200.20">
    <property type="match status" value="1"/>
</dbReference>
<protein>
    <submittedName>
        <fullName evidence="4">Signal peptide protein</fullName>
    </submittedName>
</protein>
<dbReference type="EMBL" id="MVOH01000002">
    <property type="protein sequence ID" value="PAU68905.1"/>
    <property type="molecule type" value="Genomic_DNA"/>
</dbReference>
<feature type="compositionally biased region" description="Basic and acidic residues" evidence="2">
    <location>
        <begin position="276"/>
        <end position="292"/>
    </location>
</feature>
<dbReference type="RefSeq" id="WP_157908652.1">
    <property type="nucleotide sequence ID" value="NZ_MVOH01000002.1"/>
</dbReference>
<dbReference type="CDD" id="cd00060">
    <property type="entry name" value="FHA"/>
    <property type="match status" value="1"/>
</dbReference>
<dbReference type="Proteomes" id="UP000218399">
    <property type="component" value="Unassembled WGS sequence"/>
</dbReference>
<reference evidence="4 5" key="1">
    <citation type="journal article" date="2017" name="ISME J.">
        <title>Unveiling bifidobacterial biogeography across the mammalian branch of the tree of life.</title>
        <authorList>
            <person name="Milani C."/>
            <person name="Mangifesta M."/>
            <person name="Mancabelli L."/>
            <person name="Lugli G.A."/>
            <person name="James K."/>
            <person name="Duranti S."/>
            <person name="Turroni F."/>
            <person name="Ferrario C."/>
            <person name="Ossiprandi M.C."/>
            <person name="van Sinderen D."/>
            <person name="Ventura M."/>
        </authorList>
    </citation>
    <scope>NUCLEOTIDE SEQUENCE [LARGE SCALE GENOMIC DNA]</scope>
    <source>
        <strain evidence="5">Ham19E</strain>
    </source>
</reference>
<evidence type="ECO:0000259" key="3">
    <source>
        <dbReference type="PROSITE" id="PS50006"/>
    </source>
</evidence>
<feature type="region of interest" description="Disordered" evidence="2">
    <location>
        <begin position="254"/>
        <end position="313"/>
    </location>
</feature>
<evidence type="ECO:0000256" key="1">
    <source>
        <dbReference type="ARBA" id="ARBA00022553"/>
    </source>
</evidence>
<organism evidence="4 5">
    <name type="scientific">Bifidobacterium criceti</name>
    <dbReference type="NCBI Taxonomy" id="1960969"/>
    <lineage>
        <taxon>Bacteria</taxon>
        <taxon>Bacillati</taxon>
        <taxon>Actinomycetota</taxon>
        <taxon>Actinomycetes</taxon>
        <taxon>Bifidobacteriales</taxon>
        <taxon>Bifidobacteriaceae</taxon>
        <taxon>Bifidobacterium</taxon>
    </lineage>
</organism>
<evidence type="ECO:0000256" key="2">
    <source>
        <dbReference type="SAM" id="MobiDB-lite"/>
    </source>
</evidence>
<dbReference type="AlphaFoldDB" id="A0A2A2EIZ9"/>
<feature type="domain" description="FHA" evidence="3">
    <location>
        <begin position="346"/>
        <end position="399"/>
    </location>
</feature>